<dbReference type="Pfam" id="PF00079">
    <property type="entry name" value="Serpin"/>
    <property type="match status" value="4"/>
</dbReference>
<proteinExistence type="inferred from homology"/>
<dbReference type="InterPro" id="IPR042178">
    <property type="entry name" value="Serpin_sf_1"/>
</dbReference>
<dbReference type="AlphaFoldDB" id="A0A9Q0FKD5"/>
<dbReference type="GO" id="GO:0005615">
    <property type="term" value="C:extracellular space"/>
    <property type="evidence" value="ECO:0007669"/>
    <property type="project" value="InterPro"/>
</dbReference>
<accession>A0A9Q0FKD5</accession>
<sequence length="1178" mass="130709">MGTHILQKEAEKGSNFVFSPLSFLSMLSLLAAGSKGSTLEKLLSFLGPKDIDEVNSLALQIVSAVTVPANENEGITGGPNVSFANGAWVDRSCRLKPSFEELAKRIYGATVKEVDLSNKDQILCSRLSFHGMMCPVAVDSRGSTLQQLLPLVGSQSVSNLCSFALQIRRLDNIGGPMVSFVNGSWEDLIPENENEDPNGGPNVSFASGAWVDQRYRLKPSFQEVAERIYAATVKEVDLSNKASQVVSEVNTWVENETKGLIKDILPPGSLSGDTALVLANALYFKGAWDRKFEASKTKSENFHLLNGSAVKVPFMTCKPYQSHFYGSYDGYKVLKIPYRSGQDNRKFSMYFFLPHARDGLPNLVQLFKSNPELYNRKFRLADKGISELWIPRFKFSFKFEASNAMRGMGLESLFSNLGAFTEMVDSPESLSLSKVFHQSCIEHQEVQRVQSNSNTNFSLGMAINILLQEGEKGSNFVFSPLSFHAMMCLIAVGSRGSTLEQLLSFLGSKGTSELNSFALQIKRLVLLPANENQDTIGGPTVSFVNGAWVDQSFHLKPSFLEVVENVYGATAKEHQEVKRVLSNSNTNFSLGMAINILLQEGEKGSNFVFSPLSFHAMMCLIAVGSRGSTLEQLLSFIGSKGISDLHSFALQIKRLLLLPANENQDNIGGPTVSFVNGAWVDKSFHLKPSFLEVVENVYGATANEVDFLTKIEKLVSLSANERQEYIGGPVVSFVNGAWVDRSFRLKPSFVEVVEIVYGATAKEVDFSSKDILSRDWRFPPTNTNHLKTDFSLLMTNKLLLEQVELGSNFVASPLSIHLVLSIVAAGSTGRTLEQLLSFLGSRSISELNHLSAQIVDLTSSAKKGTTGESLASGKSSPEVLSINVVWIDQDFRLKPSFERITKDVFRARTEEVDFGYKAEEARHEVNTWVKKETKGLIKELLPSGSIDSKVVLVLANALYFKGAWNQMFDASRTQLRDFQLLNGETAQVPFMPGSPFEDYLYGSFDGYKVLQLPYQSGGDTRQFSMYFFLPDKRDGLFDLVKMLSSKPGFFNQQFALQREELTDFWIPRFKFSAEFEATETMKEMGLDLPFMTLGEFKEMVTCSAHKLYVSKVFHKACIEVNEEGTEAAASSAVVMRQQCARFPVPNFVADHPFMLMIREEKSGIVFFTGAVLNPLLED</sequence>
<dbReference type="InterPro" id="IPR000215">
    <property type="entry name" value="Serpin_fam"/>
</dbReference>
<dbReference type="Gene3D" id="2.30.39.10">
    <property type="entry name" value="Alpha-1-antitrypsin, domain 1"/>
    <property type="match status" value="2"/>
</dbReference>
<reference evidence="4" key="2">
    <citation type="journal article" date="2023" name="Plants (Basel)">
        <title>Annotation of the Turnera subulata (Passifloraceae) Draft Genome Reveals the S-Locus Evolved after the Divergence of Turneroideae from Passifloroideae in a Stepwise Manner.</title>
        <authorList>
            <person name="Henning P.M."/>
            <person name="Roalson E.H."/>
            <person name="Mir W."/>
            <person name="McCubbin A.G."/>
            <person name="Shore J.S."/>
        </authorList>
    </citation>
    <scope>NUCLEOTIDE SEQUENCE</scope>
    <source>
        <strain evidence="4">F60SS</strain>
    </source>
</reference>
<dbReference type="InterPro" id="IPR023796">
    <property type="entry name" value="Serpin_dom"/>
</dbReference>
<protein>
    <recommendedName>
        <fullName evidence="3">Serpin domain-containing protein</fullName>
    </recommendedName>
</protein>
<reference evidence="4" key="1">
    <citation type="submission" date="2022-02" db="EMBL/GenBank/DDBJ databases">
        <authorList>
            <person name="Henning P.M."/>
            <person name="McCubbin A.G."/>
            <person name="Shore J.S."/>
        </authorList>
    </citation>
    <scope>NUCLEOTIDE SEQUENCE</scope>
    <source>
        <strain evidence="4">F60SS</strain>
        <tissue evidence="4">Leaves</tissue>
    </source>
</reference>
<evidence type="ECO:0000313" key="4">
    <source>
        <dbReference type="EMBL" id="KAJ4833095.1"/>
    </source>
</evidence>
<dbReference type="SMART" id="SM00093">
    <property type="entry name" value="SERPIN"/>
    <property type="match status" value="2"/>
</dbReference>
<evidence type="ECO:0000256" key="1">
    <source>
        <dbReference type="ARBA" id="ARBA00009500"/>
    </source>
</evidence>
<evidence type="ECO:0000256" key="2">
    <source>
        <dbReference type="RuleBase" id="RU000411"/>
    </source>
</evidence>
<keyword evidence="5" id="KW-1185">Reference proteome</keyword>
<name>A0A9Q0FKD5_9ROSI</name>
<dbReference type="SUPFAM" id="SSF56574">
    <property type="entry name" value="Serpins"/>
    <property type="match status" value="6"/>
</dbReference>
<dbReference type="Gene3D" id="3.30.497.10">
    <property type="entry name" value="Antithrombin, subunit I, domain 2"/>
    <property type="match status" value="6"/>
</dbReference>
<gene>
    <name evidence="4" type="ORF">Tsubulata_001075</name>
</gene>
<feature type="domain" description="Serpin" evidence="3">
    <location>
        <begin position="3"/>
        <end position="480"/>
    </location>
</feature>
<dbReference type="EMBL" id="JAKUCV010005019">
    <property type="protein sequence ID" value="KAJ4833095.1"/>
    <property type="molecule type" value="Genomic_DNA"/>
</dbReference>
<dbReference type="PROSITE" id="PS00284">
    <property type="entry name" value="SERPIN"/>
    <property type="match status" value="1"/>
</dbReference>
<dbReference type="GO" id="GO:0004867">
    <property type="term" value="F:serine-type endopeptidase inhibitor activity"/>
    <property type="evidence" value="ECO:0007669"/>
    <property type="project" value="InterPro"/>
</dbReference>
<dbReference type="PANTHER" id="PTHR11461">
    <property type="entry name" value="SERINE PROTEASE INHIBITOR, SERPIN"/>
    <property type="match status" value="1"/>
</dbReference>
<dbReference type="PANTHER" id="PTHR11461:SF340">
    <property type="entry name" value="SERPIN DOMAIN-CONTAINING PROTEIN"/>
    <property type="match status" value="1"/>
</dbReference>
<dbReference type="InterPro" id="IPR036186">
    <property type="entry name" value="Serpin_sf"/>
</dbReference>
<dbReference type="InterPro" id="IPR042185">
    <property type="entry name" value="Serpin_sf_2"/>
</dbReference>
<comment type="similarity">
    <text evidence="1 2">Belongs to the serpin family.</text>
</comment>
<dbReference type="CDD" id="cd02043">
    <property type="entry name" value="serpinP_plants"/>
    <property type="match status" value="1"/>
</dbReference>
<evidence type="ECO:0000313" key="5">
    <source>
        <dbReference type="Proteomes" id="UP001141552"/>
    </source>
</evidence>
<feature type="domain" description="Serpin" evidence="3">
    <location>
        <begin position="792"/>
        <end position="1174"/>
    </location>
</feature>
<organism evidence="4 5">
    <name type="scientific">Turnera subulata</name>
    <dbReference type="NCBI Taxonomy" id="218843"/>
    <lineage>
        <taxon>Eukaryota</taxon>
        <taxon>Viridiplantae</taxon>
        <taxon>Streptophyta</taxon>
        <taxon>Embryophyta</taxon>
        <taxon>Tracheophyta</taxon>
        <taxon>Spermatophyta</taxon>
        <taxon>Magnoliopsida</taxon>
        <taxon>eudicotyledons</taxon>
        <taxon>Gunneridae</taxon>
        <taxon>Pentapetalae</taxon>
        <taxon>rosids</taxon>
        <taxon>fabids</taxon>
        <taxon>Malpighiales</taxon>
        <taxon>Passifloraceae</taxon>
        <taxon>Turnera</taxon>
    </lineage>
</organism>
<comment type="caution">
    <text evidence="4">The sequence shown here is derived from an EMBL/GenBank/DDBJ whole genome shotgun (WGS) entry which is preliminary data.</text>
</comment>
<dbReference type="InterPro" id="IPR023795">
    <property type="entry name" value="Serpin_CS"/>
</dbReference>
<evidence type="ECO:0000259" key="3">
    <source>
        <dbReference type="SMART" id="SM00093"/>
    </source>
</evidence>
<dbReference type="OrthoDB" id="671595at2759"/>
<dbReference type="Proteomes" id="UP001141552">
    <property type="component" value="Unassembled WGS sequence"/>
</dbReference>